<name>A0A3D1JII9_9CHLR</name>
<comment type="caution">
    <text evidence="7">The sequence shown here is derived from an EMBL/GenBank/DDBJ whole genome shotgun (WGS) entry which is preliminary data.</text>
</comment>
<feature type="transmembrane region" description="Helical" evidence="5">
    <location>
        <begin position="288"/>
        <end position="305"/>
    </location>
</feature>
<keyword evidence="2 5" id="KW-0812">Transmembrane</keyword>
<feature type="transmembrane region" description="Helical" evidence="5">
    <location>
        <begin position="373"/>
        <end position="393"/>
    </location>
</feature>
<feature type="transmembrane region" description="Helical" evidence="5">
    <location>
        <begin position="170"/>
        <end position="189"/>
    </location>
</feature>
<evidence type="ECO:0000256" key="3">
    <source>
        <dbReference type="ARBA" id="ARBA00022989"/>
    </source>
</evidence>
<feature type="transmembrane region" description="Helical" evidence="5">
    <location>
        <begin position="340"/>
        <end position="361"/>
    </location>
</feature>
<dbReference type="PANTHER" id="PTHR23527:SF1">
    <property type="entry name" value="BLL3282 PROTEIN"/>
    <property type="match status" value="1"/>
</dbReference>
<feature type="transmembrane region" description="Helical" evidence="5">
    <location>
        <begin position="258"/>
        <end position="276"/>
    </location>
</feature>
<evidence type="ECO:0000256" key="2">
    <source>
        <dbReference type="ARBA" id="ARBA00022692"/>
    </source>
</evidence>
<gene>
    <name evidence="7" type="ORF">DEQ80_10380</name>
</gene>
<keyword evidence="4 5" id="KW-0472">Membrane</keyword>
<dbReference type="RefSeq" id="WP_062188880.1">
    <property type="nucleotide sequence ID" value="NZ_DF967965.1"/>
</dbReference>
<feature type="domain" description="Major facilitator superfamily (MFS) profile" evidence="6">
    <location>
        <begin position="13"/>
        <end position="399"/>
    </location>
</feature>
<organism evidence="7 8">
    <name type="scientific">Anaerolinea thermolimosa</name>
    <dbReference type="NCBI Taxonomy" id="229919"/>
    <lineage>
        <taxon>Bacteria</taxon>
        <taxon>Bacillati</taxon>
        <taxon>Chloroflexota</taxon>
        <taxon>Anaerolineae</taxon>
        <taxon>Anaerolineales</taxon>
        <taxon>Anaerolineaceae</taxon>
        <taxon>Anaerolinea</taxon>
    </lineage>
</organism>
<dbReference type="InterPro" id="IPR011701">
    <property type="entry name" value="MFS"/>
</dbReference>
<feature type="transmembrane region" description="Helical" evidence="5">
    <location>
        <begin position="135"/>
        <end position="158"/>
    </location>
</feature>
<dbReference type="InterPro" id="IPR020846">
    <property type="entry name" value="MFS_dom"/>
</dbReference>
<dbReference type="AlphaFoldDB" id="A0A3D1JII9"/>
<dbReference type="InterPro" id="IPR036259">
    <property type="entry name" value="MFS_trans_sf"/>
</dbReference>
<dbReference type="OrthoDB" id="65739at2"/>
<dbReference type="STRING" id="229919.GCA_001050195_00214"/>
<feature type="transmembrane region" description="Helical" evidence="5">
    <location>
        <begin position="103"/>
        <end position="123"/>
    </location>
</feature>
<feature type="transmembrane region" description="Helical" evidence="5">
    <location>
        <begin position="311"/>
        <end position="333"/>
    </location>
</feature>
<feature type="transmembrane region" description="Helical" evidence="5">
    <location>
        <begin position="47"/>
        <end position="68"/>
    </location>
</feature>
<evidence type="ECO:0000256" key="5">
    <source>
        <dbReference type="SAM" id="Phobius"/>
    </source>
</evidence>
<evidence type="ECO:0000313" key="8">
    <source>
        <dbReference type="Proteomes" id="UP000264141"/>
    </source>
</evidence>
<evidence type="ECO:0000256" key="1">
    <source>
        <dbReference type="ARBA" id="ARBA00004651"/>
    </source>
</evidence>
<dbReference type="GO" id="GO:0022857">
    <property type="term" value="F:transmembrane transporter activity"/>
    <property type="evidence" value="ECO:0007669"/>
    <property type="project" value="InterPro"/>
</dbReference>
<proteinExistence type="predicted"/>
<accession>A0A3D1JII9</accession>
<dbReference type="Proteomes" id="UP000264141">
    <property type="component" value="Unassembled WGS sequence"/>
</dbReference>
<dbReference type="PROSITE" id="PS50850">
    <property type="entry name" value="MFS"/>
    <property type="match status" value="1"/>
</dbReference>
<keyword evidence="3 5" id="KW-1133">Transmembrane helix</keyword>
<feature type="transmembrane region" description="Helical" evidence="5">
    <location>
        <begin position="221"/>
        <end position="246"/>
    </location>
</feature>
<protein>
    <submittedName>
        <fullName evidence="7">MFS transporter</fullName>
    </submittedName>
</protein>
<dbReference type="EMBL" id="DPBP01000041">
    <property type="protein sequence ID" value="HCE18254.1"/>
    <property type="molecule type" value="Genomic_DNA"/>
</dbReference>
<dbReference type="Gene3D" id="1.20.1250.20">
    <property type="entry name" value="MFS general substrate transporter like domains"/>
    <property type="match status" value="2"/>
</dbReference>
<dbReference type="InterPro" id="IPR052952">
    <property type="entry name" value="MFS-Transporter"/>
</dbReference>
<comment type="subcellular location">
    <subcellularLocation>
        <location evidence="1">Cell membrane</location>
        <topology evidence="1">Multi-pass membrane protein</topology>
    </subcellularLocation>
</comment>
<evidence type="ECO:0000259" key="6">
    <source>
        <dbReference type="PROSITE" id="PS50850"/>
    </source>
</evidence>
<dbReference type="Pfam" id="PF07690">
    <property type="entry name" value="MFS_1"/>
    <property type="match status" value="1"/>
</dbReference>
<reference evidence="7 8" key="1">
    <citation type="journal article" date="2018" name="Nat. Biotechnol.">
        <title>A standardized bacterial taxonomy based on genome phylogeny substantially revises the tree of life.</title>
        <authorList>
            <person name="Parks D.H."/>
            <person name="Chuvochina M."/>
            <person name="Waite D.W."/>
            <person name="Rinke C."/>
            <person name="Skarshewski A."/>
            <person name="Chaumeil P.A."/>
            <person name="Hugenholtz P."/>
        </authorList>
    </citation>
    <scope>NUCLEOTIDE SEQUENCE [LARGE SCALE GENOMIC DNA]</scope>
    <source>
        <strain evidence="7">UBA8781</strain>
    </source>
</reference>
<evidence type="ECO:0000313" key="7">
    <source>
        <dbReference type="EMBL" id="HCE18254.1"/>
    </source>
</evidence>
<dbReference type="PANTHER" id="PTHR23527">
    <property type="entry name" value="BLL3282 PROTEIN"/>
    <property type="match status" value="1"/>
</dbReference>
<dbReference type="GO" id="GO:0005886">
    <property type="term" value="C:plasma membrane"/>
    <property type="evidence" value="ECO:0007669"/>
    <property type="project" value="UniProtKB-SubCell"/>
</dbReference>
<feature type="transmembrane region" description="Helical" evidence="5">
    <location>
        <begin position="80"/>
        <end position="97"/>
    </location>
</feature>
<dbReference type="SUPFAM" id="SSF103473">
    <property type="entry name" value="MFS general substrate transporter"/>
    <property type="match status" value="1"/>
</dbReference>
<evidence type="ECO:0000256" key="4">
    <source>
        <dbReference type="ARBA" id="ARBA00023136"/>
    </source>
</evidence>
<sequence length="403" mass="41820">MNTHRWSSARWGVLALATLTNTLVVAAPGMVMPVLFAEISADLNLSLVQLGAVWGISSLPMVVTSLAGGAVGDRFGPRRVLVASCLLAGVAGAMRGLSGGFVALVLTMFLFGAVGPMITMNNLKFSGMWFPREQLGLASGFLSLGMALGFFLGSLLGATVLSPWLGGWRMVMFFFGAVALGLVLPWLFIPDPQPHPDIAAAPQGSFSLREGVAHVARLRAIWLFGLALFGVSGCLQGALGYLPLYLRGQGWSPASADGALAAFHSVSMAFVIPIALGSDRLGERRRVLITAGLMMTAGVALLSAADGFWVWLAVCLAGIVRDGFMAVFLTSVIETKGVGLAYAGTATGLVMVFSALGNLVAPPIGNSLAGVSPGLPFAFLAGLMTLGVISLVVNRPDRGRGEV</sequence>